<sequence>MPMTAEHAGRTYPPAPAYRVSRAKIAEFAAALKDDNPAYRGESPVAPPTFAALIAAQAWDALFADEELGLALHRVVHADQTFDFHRPLVEGDDVVAQLTIERVRNRAGLDMVTILVALSVDGEPVCDARSTLMHTREEATRA</sequence>
<protein>
    <submittedName>
        <fullName evidence="2">MaoC family dehydratase</fullName>
    </submittedName>
</protein>
<evidence type="ECO:0000313" key="3">
    <source>
        <dbReference type="Proteomes" id="UP000280935"/>
    </source>
</evidence>
<dbReference type="Gene3D" id="3.10.129.10">
    <property type="entry name" value="Hotdog Thioesterase"/>
    <property type="match status" value="1"/>
</dbReference>
<proteinExistence type="predicted"/>
<feature type="domain" description="FAS1-like dehydratase" evidence="1">
    <location>
        <begin position="16"/>
        <end position="127"/>
    </location>
</feature>
<name>A0A3P1WX56_9ACTN</name>
<dbReference type="CDD" id="cd03441">
    <property type="entry name" value="R_hydratase_like"/>
    <property type="match status" value="1"/>
</dbReference>
<comment type="caution">
    <text evidence="2">The sequence shown here is derived from an EMBL/GenBank/DDBJ whole genome shotgun (WGS) entry which is preliminary data.</text>
</comment>
<gene>
    <name evidence="2" type="ORF">EII35_05135</name>
</gene>
<dbReference type="InterPro" id="IPR039569">
    <property type="entry name" value="FAS1-like_DH_region"/>
</dbReference>
<evidence type="ECO:0000313" key="2">
    <source>
        <dbReference type="EMBL" id="RRD50337.1"/>
    </source>
</evidence>
<dbReference type="PIRSF" id="PIRSF018072">
    <property type="entry name" value="UCP018072"/>
    <property type="match status" value="1"/>
</dbReference>
<accession>A0A3P1WX56</accession>
<organism evidence="2 3">
    <name type="scientific">Arachnia propionica</name>
    <dbReference type="NCBI Taxonomy" id="1750"/>
    <lineage>
        <taxon>Bacteria</taxon>
        <taxon>Bacillati</taxon>
        <taxon>Actinomycetota</taxon>
        <taxon>Actinomycetes</taxon>
        <taxon>Propionibacteriales</taxon>
        <taxon>Propionibacteriaceae</taxon>
        <taxon>Arachnia</taxon>
    </lineage>
</organism>
<evidence type="ECO:0000259" key="1">
    <source>
        <dbReference type="Pfam" id="PF13452"/>
    </source>
</evidence>
<dbReference type="InterPro" id="IPR029069">
    <property type="entry name" value="HotDog_dom_sf"/>
</dbReference>
<dbReference type="EMBL" id="RQYT01000007">
    <property type="protein sequence ID" value="RRD50337.1"/>
    <property type="molecule type" value="Genomic_DNA"/>
</dbReference>
<dbReference type="OrthoDB" id="5415111at2"/>
<dbReference type="SUPFAM" id="SSF54637">
    <property type="entry name" value="Thioesterase/thiol ester dehydrase-isomerase"/>
    <property type="match status" value="1"/>
</dbReference>
<reference evidence="2 3" key="1">
    <citation type="submission" date="2018-11" db="EMBL/GenBank/DDBJ databases">
        <title>Genomes From Bacteria Associated with the Canine Oral Cavity: a Test Case for Automated Genome-Based Taxonomic Assignment.</title>
        <authorList>
            <person name="Coil D.A."/>
            <person name="Jospin G."/>
            <person name="Darling A.E."/>
            <person name="Wallis C."/>
            <person name="Davis I.J."/>
            <person name="Harris S."/>
            <person name="Eisen J.A."/>
            <person name="Holcombe L.J."/>
            <person name="O'Flynn C."/>
        </authorList>
    </citation>
    <scope>NUCLEOTIDE SEQUENCE [LARGE SCALE GENOMIC DNA]</scope>
    <source>
        <strain evidence="2 3">OH2822_COT-296</strain>
    </source>
</reference>
<dbReference type="AlphaFoldDB" id="A0A3P1WX56"/>
<dbReference type="InterPro" id="IPR016709">
    <property type="entry name" value="HadA-like"/>
</dbReference>
<dbReference type="Proteomes" id="UP000280935">
    <property type="component" value="Unassembled WGS sequence"/>
</dbReference>
<dbReference type="Pfam" id="PF13452">
    <property type="entry name" value="FAS1_DH_region"/>
    <property type="match status" value="1"/>
</dbReference>
<dbReference type="RefSeq" id="WP_125227392.1">
    <property type="nucleotide sequence ID" value="NZ_RQYT01000007.1"/>
</dbReference>